<dbReference type="PROSITE" id="PS51257">
    <property type="entry name" value="PROKAR_LIPOPROTEIN"/>
    <property type="match status" value="1"/>
</dbReference>
<dbReference type="RefSeq" id="WP_331218586.1">
    <property type="nucleotide sequence ID" value="NZ_JAZGQK010000043.1"/>
</dbReference>
<keyword evidence="4" id="KW-1185">Reference proteome</keyword>
<gene>
    <name evidence="3" type="ORF">V1633_35635</name>
</gene>
<accession>A0ABU7S4W7</accession>
<keyword evidence="2" id="KW-0732">Signal</keyword>
<dbReference type="EMBL" id="JAZGQK010000043">
    <property type="protein sequence ID" value="MEE6263793.1"/>
    <property type="molecule type" value="Genomic_DNA"/>
</dbReference>
<feature type="signal peptide" evidence="2">
    <location>
        <begin position="1"/>
        <end position="21"/>
    </location>
</feature>
<evidence type="ECO:0000313" key="3">
    <source>
        <dbReference type="EMBL" id="MEE6263793.1"/>
    </source>
</evidence>
<proteinExistence type="predicted"/>
<feature type="chain" id="PRO_5046276334" evidence="2">
    <location>
        <begin position="22"/>
        <end position="59"/>
    </location>
</feature>
<feature type="region of interest" description="Disordered" evidence="1">
    <location>
        <begin position="25"/>
        <end position="59"/>
    </location>
</feature>
<name>A0ABU7S4W7_9ACTN</name>
<reference evidence="3 4" key="1">
    <citation type="submission" date="2024-01" db="EMBL/GenBank/DDBJ databases">
        <title>Genome insights into Plantactinospora sonchi sp. nov.</title>
        <authorList>
            <person name="Wang L."/>
        </authorList>
    </citation>
    <scope>NUCLEOTIDE SEQUENCE [LARGE SCALE GENOMIC DNA]</scope>
    <source>
        <strain evidence="3 4">NEAU-QY2</strain>
    </source>
</reference>
<sequence length="59" mass="6398">MLRKRLLPLAALLAVGTAVLAACDSTPSTPAAQNTTPTLRHSRPEQRKHRRARVVAMPV</sequence>
<feature type="compositionally biased region" description="Polar residues" evidence="1">
    <location>
        <begin position="25"/>
        <end position="39"/>
    </location>
</feature>
<organism evidence="3 4">
    <name type="scientific">Plantactinospora sonchi</name>
    <dbReference type="NCBI Taxonomy" id="1544735"/>
    <lineage>
        <taxon>Bacteria</taxon>
        <taxon>Bacillati</taxon>
        <taxon>Actinomycetota</taxon>
        <taxon>Actinomycetes</taxon>
        <taxon>Micromonosporales</taxon>
        <taxon>Micromonosporaceae</taxon>
        <taxon>Plantactinospora</taxon>
    </lineage>
</organism>
<protein>
    <submittedName>
        <fullName evidence="3">Uncharacterized protein</fullName>
    </submittedName>
</protein>
<evidence type="ECO:0000256" key="1">
    <source>
        <dbReference type="SAM" id="MobiDB-lite"/>
    </source>
</evidence>
<evidence type="ECO:0000256" key="2">
    <source>
        <dbReference type="SAM" id="SignalP"/>
    </source>
</evidence>
<evidence type="ECO:0000313" key="4">
    <source>
        <dbReference type="Proteomes" id="UP001332243"/>
    </source>
</evidence>
<dbReference type="Proteomes" id="UP001332243">
    <property type="component" value="Unassembled WGS sequence"/>
</dbReference>
<comment type="caution">
    <text evidence="3">The sequence shown here is derived from an EMBL/GenBank/DDBJ whole genome shotgun (WGS) entry which is preliminary data.</text>
</comment>